<organism evidence="1">
    <name type="scientific">marine sediment metagenome</name>
    <dbReference type="NCBI Taxonomy" id="412755"/>
    <lineage>
        <taxon>unclassified sequences</taxon>
        <taxon>metagenomes</taxon>
        <taxon>ecological metagenomes</taxon>
    </lineage>
</organism>
<dbReference type="Gene3D" id="3.40.50.11980">
    <property type="match status" value="1"/>
</dbReference>
<evidence type="ECO:0000313" key="1">
    <source>
        <dbReference type="EMBL" id="KKM02365.1"/>
    </source>
</evidence>
<accession>A0A0F9GU77</accession>
<dbReference type="AlphaFoldDB" id="A0A0F9GU77"/>
<name>A0A0F9GU77_9ZZZZ</name>
<protein>
    <recommendedName>
        <fullName evidence="2">RNase NYN domain-containing protein</fullName>
    </recommendedName>
</protein>
<sequence length="179" mass="20875">MYSLNNFSLDFKIQNVYVLFDGNNIAISRKNKKIIALSKRLKNIQKLSQSLVFEYTNVVPLIFIDYGLQRIIDDKFWLNQQLANWNIFQCEKGIKADDYLIGFLKIMPFQVLIVSNDKFREYKIPQILEGWVWRLESKTKGASVFISRLESCVENLLSLLNLTEQISSSKSLTEEVHSL</sequence>
<comment type="caution">
    <text evidence="1">The sequence shown here is derived from an EMBL/GenBank/DDBJ whole genome shotgun (WGS) entry which is preliminary data.</text>
</comment>
<gene>
    <name evidence="1" type="ORF">LCGC14_1785190</name>
</gene>
<evidence type="ECO:0008006" key="2">
    <source>
        <dbReference type="Google" id="ProtNLM"/>
    </source>
</evidence>
<proteinExistence type="predicted"/>
<dbReference type="EMBL" id="LAZR01016954">
    <property type="protein sequence ID" value="KKM02365.1"/>
    <property type="molecule type" value="Genomic_DNA"/>
</dbReference>
<reference evidence="1" key="1">
    <citation type="journal article" date="2015" name="Nature">
        <title>Complex archaea that bridge the gap between prokaryotes and eukaryotes.</title>
        <authorList>
            <person name="Spang A."/>
            <person name="Saw J.H."/>
            <person name="Jorgensen S.L."/>
            <person name="Zaremba-Niedzwiedzka K."/>
            <person name="Martijn J."/>
            <person name="Lind A.E."/>
            <person name="van Eijk R."/>
            <person name="Schleper C."/>
            <person name="Guy L."/>
            <person name="Ettema T.J."/>
        </authorList>
    </citation>
    <scope>NUCLEOTIDE SEQUENCE</scope>
</reference>